<evidence type="ECO:0000256" key="1">
    <source>
        <dbReference type="SAM" id="MobiDB-lite"/>
    </source>
</evidence>
<feature type="region of interest" description="Disordered" evidence="1">
    <location>
        <begin position="161"/>
        <end position="187"/>
    </location>
</feature>
<dbReference type="EMBL" id="VJMH01007223">
    <property type="protein sequence ID" value="KAF0685037.1"/>
    <property type="molecule type" value="Genomic_DNA"/>
</dbReference>
<feature type="compositionally biased region" description="Basic residues" evidence="1">
    <location>
        <begin position="166"/>
        <end position="184"/>
    </location>
</feature>
<evidence type="ECO:0000313" key="2">
    <source>
        <dbReference type="EMBL" id="KAF0685037.1"/>
    </source>
</evidence>
<proteinExistence type="predicted"/>
<organism evidence="3 4">
    <name type="scientific">Aphanomyces stellatus</name>
    <dbReference type="NCBI Taxonomy" id="120398"/>
    <lineage>
        <taxon>Eukaryota</taxon>
        <taxon>Sar</taxon>
        <taxon>Stramenopiles</taxon>
        <taxon>Oomycota</taxon>
        <taxon>Saprolegniomycetes</taxon>
        <taxon>Saprolegniales</taxon>
        <taxon>Verrucalvaceae</taxon>
        <taxon>Aphanomyces</taxon>
    </lineage>
</organism>
<sequence>MSRMNIIPQKVNANKRHMAVLTQSKSQNPGVGSLSAKKAMPAPGNNDVGTRWWSGSTVTLNRLHAATTQATPICTAQSTPRRSGLPMAKSPLVQFNWVSILKAEHVRAMDARAQHIHCHKNDPHKEGTGRGDIREPECIEHGFYCGARNALERRECRAAATAGRRGQMHRTRGRSAVTPRRRTSGRPNHVNATVAAMYSMPPCSRRRVNVGDTWRDAAMAAPFWWVLHRDADFVDRVLDAPDRGDSTCTLFMNMLGSFGRVPVRCRPSSAPFPNSMHR</sequence>
<keyword evidence="4" id="KW-1185">Reference proteome</keyword>
<dbReference type="EMBL" id="CAADRA010007249">
    <property type="protein sequence ID" value="VFT99714.1"/>
    <property type="molecule type" value="Genomic_DNA"/>
</dbReference>
<evidence type="ECO:0000313" key="3">
    <source>
        <dbReference type="EMBL" id="VFT99714.1"/>
    </source>
</evidence>
<protein>
    <submittedName>
        <fullName evidence="3">Aste57867_23066 protein</fullName>
    </submittedName>
</protein>
<name>A0A485LND6_9STRA</name>
<reference evidence="2" key="2">
    <citation type="submission" date="2019-06" db="EMBL/GenBank/DDBJ databases">
        <title>Genomics analysis of Aphanomyces spp. identifies a new class of oomycete effector associated with host adaptation.</title>
        <authorList>
            <person name="Gaulin E."/>
        </authorList>
    </citation>
    <scope>NUCLEOTIDE SEQUENCE</scope>
    <source>
        <strain evidence="2">CBS 578.67</strain>
    </source>
</reference>
<dbReference type="Proteomes" id="UP000332933">
    <property type="component" value="Unassembled WGS sequence"/>
</dbReference>
<dbReference type="AlphaFoldDB" id="A0A485LND6"/>
<feature type="region of interest" description="Disordered" evidence="1">
    <location>
        <begin position="25"/>
        <end position="50"/>
    </location>
</feature>
<evidence type="ECO:0000313" key="4">
    <source>
        <dbReference type="Proteomes" id="UP000332933"/>
    </source>
</evidence>
<reference evidence="3 4" key="1">
    <citation type="submission" date="2019-03" db="EMBL/GenBank/DDBJ databases">
        <authorList>
            <person name="Gaulin E."/>
            <person name="Dumas B."/>
        </authorList>
    </citation>
    <scope>NUCLEOTIDE SEQUENCE [LARGE SCALE GENOMIC DNA]</scope>
    <source>
        <strain evidence="3">CBS 568.67</strain>
    </source>
</reference>
<accession>A0A485LND6</accession>
<gene>
    <name evidence="3" type="primary">Aste57867_23066</name>
    <name evidence="2" type="ORF">As57867_022995</name>
    <name evidence="3" type="ORF">ASTE57867_23066</name>
</gene>